<accession>A0A5B7K610</accession>
<proteinExistence type="predicted"/>
<reference evidence="2 3" key="1">
    <citation type="submission" date="2019-05" db="EMBL/GenBank/DDBJ databases">
        <title>Another draft genome of Portunus trituberculatus and its Hox gene families provides insights of decapod evolution.</title>
        <authorList>
            <person name="Jeong J.-H."/>
            <person name="Song I."/>
            <person name="Kim S."/>
            <person name="Choi T."/>
            <person name="Kim D."/>
            <person name="Ryu S."/>
            <person name="Kim W."/>
        </authorList>
    </citation>
    <scope>NUCLEOTIDE SEQUENCE [LARGE SCALE GENOMIC DNA]</scope>
    <source>
        <tissue evidence="2">Muscle</tissue>
    </source>
</reference>
<organism evidence="2 3">
    <name type="scientific">Portunus trituberculatus</name>
    <name type="common">Swimming crab</name>
    <name type="synonym">Neptunus trituberculatus</name>
    <dbReference type="NCBI Taxonomy" id="210409"/>
    <lineage>
        <taxon>Eukaryota</taxon>
        <taxon>Metazoa</taxon>
        <taxon>Ecdysozoa</taxon>
        <taxon>Arthropoda</taxon>
        <taxon>Crustacea</taxon>
        <taxon>Multicrustacea</taxon>
        <taxon>Malacostraca</taxon>
        <taxon>Eumalacostraca</taxon>
        <taxon>Eucarida</taxon>
        <taxon>Decapoda</taxon>
        <taxon>Pleocyemata</taxon>
        <taxon>Brachyura</taxon>
        <taxon>Eubrachyura</taxon>
        <taxon>Portunoidea</taxon>
        <taxon>Portunidae</taxon>
        <taxon>Portuninae</taxon>
        <taxon>Portunus</taxon>
    </lineage>
</organism>
<feature type="region of interest" description="Disordered" evidence="1">
    <location>
        <begin position="18"/>
        <end position="55"/>
    </location>
</feature>
<evidence type="ECO:0000313" key="3">
    <source>
        <dbReference type="Proteomes" id="UP000324222"/>
    </source>
</evidence>
<dbReference type="EMBL" id="VSRR010129580">
    <property type="protein sequence ID" value="MPD02017.1"/>
    <property type="molecule type" value="Genomic_DNA"/>
</dbReference>
<evidence type="ECO:0000256" key="1">
    <source>
        <dbReference type="SAM" id="MobiDB-lite"/>
    </source>
</evidence>
<sequence>MFDLERYLQWKKEFDRHSHPFIQTPSGRGRGRKKDTQPKVTAEGEEETPGKPYECQPPHQLHCVRQMTCNSCVLDYA</sequence>
<protein>
    <submittedName>
        <fullName evidence="2">Uncharacterized protein</fullName>
    </submittedName>
</protein>
<gene>
    <name evidence="2" type="ORF">E2C01_097571</name>
</gene>
<dbReference type="AlphaFoldDB" id="A0A5B7K610"/>
<dbReference type="Proteomes" id="UP000324222">
    <property type="component" value="Unassembled WGS sequence"/>
</dbReference>
<comment type="caution">
    <text evidence="2">The sequence shown here is derived from an EMBL/GenBank/DDBJ whole genome shotgun (WGS) entry which is preliminary data.</text>
</comment>
<keyword evidence="3" id="KW-1185">Reference proteome</keyword>
<name>A0A5B7K610_PORTR</name>
<evidence type="ECO:0000313" key="2">
    <source>
        <dbReference type="EMBL" id="MPD02017.1"/>
    </source>
</evidence>